<dbReference type="AlphaFoldDB" id="A0A8D8NY36"/>
<proteinExistence type="predicted"/>
<protein>
    <submittedName>
        <fullName evidence="1">(northern house mosquito) hypothetical protein</fullName>
    </submittedName>
</protein>
<sequence length="121" mass="13595">MQGDTSGHGFSTVHVTAKVIGRRRRGGVSQSVTRLRPKITHARTHQRDGCFPFQRSTVTNISPGVSISAYRLSVCFLLSSPSWRWNRVQSEQRIDSIKEQSLDESISLIGGADKRMCFNQF</sequence>
<organism evidence="1">
    <name type="scientific">Culex pipiens</name>
    <name type="common">House mosquito</name>
    <dbReference type="NCBI Taxonomy" id="7175"/>
    <lineage>
        <taxon>Eukaryota</taxon>
        <taxon>Metazoa</taxon>
        <taxon>Ecdysozoa</taxon>
        <taxon>Arthropoda</taxon>
        <taxon>Hexapoda</taxon>
        <taxon>Insecta</taxon>
        <taxon>Pterygota</taxon>
        <taxon>Neoptera</taxon>
        <taxon>Endopterygota</taxon>
        <taxon>Diptera</taxon>
        <taxon>Nematocera</taxon>
        <taxon>Culicoidea</taxon>
        <taxon>Culicidae</taxon>
        <taxon>Culicinae</taxon>
        <taxon>Culicini</taxon>
        <taxon>Culex</taxon>
        <taxon>Culex</taxon>
    </lineage>
</organism>
<dbReference type="EMBL" id="HBUE01201396">
    <property type="protein sequence ID" value="CAG6529983.1"/>
    <property type="molecule type" value="Transcribed_RNA"/>
</dbReference>
<name>A0A8D8NY36_CULPI</name>
<dbReference type="EMBL" id="HBUE01307561">
    <property type="protein sequence ID" value="CAG6581781.1"/>
    <property type="molecule type" value="Transcribed_RNA"/>
</dbReference>
<evidence type="ECO:0000313" key="1">
    <source>
        <dbReference type="EMBL" id="CAG6581781.1"/>
    </source>
</evidence>
<reference evidence="1" key="1">
    <citation type="submission" date="2021-05" db="EMBL/GenBank/DDBJ databases">
        <authorList>
            <person name="Alioto T."/>
            <person name="Alioto T."/>
            <person name="Gomez Garrido J."/>
        </authorList>
    </citation>
    <scope>NUCLEOTIDE SEQUENCE</scope>
</reference>
<accession>A0A8D8NY36</accession>